<evidence type="ECO:0000313" key="4">
    <source>
        <dbReference type="EMBL" id="KAF9597944.1"/>
    </source>
</evidence>
<evidence type="ECO:0008006" key="6">
    <source>
        <dbReference type="Google" id="ProtNLM"/>
    </source>
</evidence>
<protein>
    <recommendedName>
        <fullName evidence="6">DUF547 domain-containing protein</fullName>
    </recommendedName>
</protein>
<dbReference type="EMBL" id="JADFTS010000007">
    <property type="protein sequence ID" value="KAF9597944.1"/>
    <property type="molecule type" value="Genomic_DNA"/>
</dbReference>
<keyword evidence="5" id="KW-1185">Reference proteome</keyword>
<feature type="region of interest" description="Disordered" evidence="1">
    <location>
        <begin position="1"/>
        <end position="34"/>
    </location>
</feature>
<gene>
    <name evidence="4" type="ORF">IFM89_023315</name>
</gene>
<dbReference type="Proteomes" id="UP000631114">
    <property type="component" value="Unassembled WGS sequence"/>
</dbReference>
<evidence type="ECO:0000256" key="1">
    <source>
        <dbReference type="SAM" id="MobiDB-lite"/>
    </source>
</evidence>
<feature type="domain" description="Ternary complex factor MIP1 leucine-zipper" evidence="3">
    <location>
        <begin position="30"/>
        <end position="80"/>
    </location>
</feature>
<feature type="compositionally biased region" description="Basic and acidic residues" evidence="1">
    <location>
        <begin position="25"/>
        <end position="34"/>
    </location>
</feature>
<feature type="non-terminal residue" evidence="4">
    <location>
        <position position="1"/>
    </location>
</feature>
<reference evidence="4 5" key="1">
    <citation type="submission" date="2020-10" db="EMBL/GenBank/DDBJ databases">
        <title>The Coptis chinensis genome and diversification of protoberbering-type alkaloids.</title>
        <authorList>
            <person name="Wang B."/>
            <person name="Shu S."/>
            <person name="Song C."/>
            <person name="Liu Y."/>
        </authorList>
    </citation>
    <scope>NUCLEOTIDE SEQUENCE [LARGE SCALE GENOMIC DNA]</scope>
    <source>
        <strain evidence="4">HL-2020</strain>
        <tissue evidence="4">Leaf</tissue>
    </source>
</reference>
<dbReference type="InterPro" id="IPR006869">
    <property type="entry name" value="DUF547"/>
</dbReference>
<feature type="domain" description="DUF547" evidence="2">
    <location>
        <begin position="307"/>
        <end position="439"/>
    </location>
</feature>
<feature type="region of interest" description="Disordered" evidence="1">
    <location>
        <begin position="122"/>
        <end position="146"/>
    </location>
</feature>
<dbReference type="InterPro" id="IPR025757">
    <property type="entry name" value="MIP1_Leuzipper"/>
</dbReference>
<evidence type="ECO:0000313" key="5">
    <source>
        <dbReference type="Proteomes" id="UP000631114"/>
    </source>
</evidence>
<feature type="compositionally biased region" description="Basic and acidic residues" evidence="1">
    <location>
        <begin position="99"/>
        <end position="115"/>
    </location>
</feature>
<sequence>FNSFTPMATQVDLSVHVPTARPRTKRPDGPQRKEDLEREVAMLHKMLDHEEKVNKILEHTIRRPDGSAIHIPSFLPPKALYYISKAIKGDYTMNALTSNEKKGNPGDPTKRKETYGLEEVIFQEKASKKSGTRKPPSPTLPPRNSASKAIEHGLEFSLDFPSKSVSNDNSLEEKSNKLQPNKLSESIMKCLIFIFVRLLRTSRAIEIEKSGTISRSTHATLSSRSFRAETGLNPKTSLALQKESKQQDPYGIFDIEDSIPRDIGPYKNLVRFTSSSLDPKRVSSSSSSPLLQKLRVLINNLQNVELRFLTHQQKLAFWINMYNACIMHGFLQYGVPSNQESLLALMKKATLKIGGSKISAMAIENFILRAQSSSNLKDVYWKDEEYEKESAIRTLYRLESLEPNITFALCCGTRSSPAVRIYTANGVTTELEKSKLDYLQSSIVVTNKKKLVIPELLVRNMVDFSRNLDLLVEWICQQLPTSWSLKKSIVECYKGLGSGKISDIVEKIPYEFEFQYLLSV</sequence>
<accession>A0A835HEN2</accession>
<feature type="compositionally biased region" description="Polar residues" evidence="1">
    <location>
        <begin position="1"/>
        <end position="12"/>
    </location>
</feature>
<dbReference type="Pfam" id="PF04784">
    <property type="entry name" value="DUF547"/>
    <property type="match status" value="1"/>
</dbReference>
<dbReference type="PANTHER" id="PTHR46248:SF6">
    <property type="entry name" value="OS03G0859900 PROTEIN"/>
    <property type="match status" value="1"/>
</dbReference>
<comment type="caution">
    <text evidence="4">The sequence shown here is derived from an EMBL/GenBank/DDBJ whole genome shotgun (WGS) entry which is preliminary data.</text>
</comment>
<name>A0A835HEN2_9MAGN</name>
<evidence type="ECO:0000259" key="3">
    <source>
        <dbReference type="Pfam" id="PF14389"/>
    </source>
</evidence>
<proteinExistence type="predicted"/>
<dbReference type="AlphaFoldDB" id="A0A835HEN2"/>
<organism evidence="4 5">
    <name type="scientific">Coptis chinensis</name>
    <dbReference type="NCBI Taxonomy" id="261450"/>
    <lineage>
        <taxon>Eukaryota</taxon>
        <taxon>Viridiplantae</taxon>
        <taxon>Streptophyta</taxon>
        <taxon>Embryophyta</taxon>
        <taxon>Tracheophyta</taxon>
        <taxon>Spermatophyta</taxon>
        <taxon>Magnoliopsida</taxon>
        <taxon>Ranunculales</taxon>
        <taxon>Ranunculaceae</taxon>
        <taxon>Coptidoideae</taxon>
        <taxon>Coptis</taxon>
    </lineage>
</organism>
<dbReference type="PANTHER" id="PTHR46248">
    <property type="entry name" value="EXPRESSED PROTEIN"/>
    <property type="match status" value="1"/>
</dbReference>
<evidence type="ECO:0000259" key="2">
    <source>
        <dbReference type="Pfam" id="PF04784"/>
    </source>
</evidence>
<dbReference type="Pfam" id="PF14389">
    <property type="entry name" value="Lzipper-MIP1"/>
    <property type="match status" value="1"/>
</dbReference>
<dbReference type="OrthoDB" id="418495at2759"/>
<feature type="region of interest" description="Disordered" evidence="1">
    <location>
        <begin position="96"/>
        <end position="115"/>
    </location>
</feature>